<dbReference type="Pfam" id="PF00294">
    <property type="entry name" value="PfkB"/>
    <property type="match status" value="1"/>
</dbReference>
<keyword evidence="5" id="KW-1185">Reference proteome</keyword>
<evidence type="ECO:0000313" key="5">
    <source>
        <dbReference type="Proteomes" id="UP000530268"/>
    </source>
</evidence>
<dbReference type="EC" id="2.7.1.15" evidence="4"/>
<accession>A0A7W6E755</accession>
<evidence type="ECO:0000256" key="1">
    <source>
        <dbReference type="ARBA" id="ARBA00022679"/>
    </source>
</evidence>
<gene>
    <name evidence="4" type="ORF">GGR95_003614</name>
</gene>
<evidence type="ECO:0000256" key="2">
    <source>
        <dbReference type="ARBA" id="ARBA00022777"/>
    </source>
</evidence>
<dbReference type="InterPro" id="IPR011611">
    <property type="entry name" value="PfkB_dom"/>
</dbReference>
<dbReference type="SUPFAM" id="SSF53613">
    <property type="entry name" value="Ribokinase-like"/>
    <property type="match status" value="1"/>
</dbReference>
<dbReference type="Proteomes" id="UP000530268">
    <property type="component" value="Unassembled WGS sequence"/>
</dbReference>
<sequence>MSKIAIVGSVTLDFVFQIPRMPEAHEKLQAGQMIVAGGGSASNVAHWLSSLGHDVKMFSVVGDDPMSSIAVDSLAQAGVDITGIRRMPGIGPSVMAIFTNGNYKSMVGAGTWDVAKSCWDEMLRETDFSTFDRVHIIPKVYGNLFGTGRRADLVDIPVSADLNGTYSPQMIADLDLAFSNYDEISAQTGTSDIRTKVAADLTGKQYALIVTRSREDVTSYGSGTETRIKPKAVDVIDRAGGGDAFCAGYLHAMNAGASSDTAIKTGLHLAGIVISALGCRPASAEVDATLCTLKIRFPT</sequence>
<dbReference type="PROSITE" id="PS00583">
    <property type="entry name" value="PFKB_KINASES_1"/>
    <property type="match status" value="1"/>
</dbReference>
<proteinExistence type="predicted"/>
<protein>
    <submittedName>
        <fullName evidence="4">Ribokinase</fullName>
        <ecNumber evidence="4">2.7.1.15</ecNumber>
    </submittedName>
</protein>
<dbReference type="PANTHER" id="PTHR10584">
    <property type="entry name" value="SUGAR KINASE"/>
    <property type="match status" value="1"/>
</dbReference>
<dbReference type="AlphaFoldDB" id="A0A7W6E755"/>
<evidence type="ECO:0000259" key="3">
    <source>
        <dbReference type="Pfam" id="PF00294"/>
    </source>
</evidence>
<dbReference type="EMBL" id="JACIEI010000022">
    <property type="protein sequence ID" value="MBB3995948.1"/>
    <property type="molecule type" value="Genomic_DNA"/>
</dbReference>
<organism evidence="4 5">
    <name type="scientific">Sulfitobacter undariae</name>
    <dbReference type="NCBI Taxonomy" id="1563671"/>
    <lineage>
        <taxon>Bacteria</taxon>
        <taxon>Pseudomonadati</taxon>
        <taxon>Pseudomonadota</taxon>
        <taxon>Alphaproteobacteria</taxon>
        <taxon>Rhodobacterales</taxon>
        <taxon>Roseobacteraceae</taxon>
        <taxon>Sulfitobacter</taxon>
    </lineage>
</organism>
<feature type="domain" description="Carbohydrate kinase PfkB" evidence="3">
    <location>
        <begin position="1"/>
        <end position="281"/>
    </location>
</feature>
<dbReference type="Gene3D" id="3.40.1190.20">
    <property type="match status" value="1"/>
</dbReference>
<dbReference type="RefSeq" id="WP_184568208.1">
    <property type="nucleotide sequence ID" value="NZ_JACIEI010000022.1"/>
</dbReference>
<dbReference type="InterPro" id="IPR002173">
    <property type="entry name" value="Carboh/pur_kinase_PfkB_CS"/>
</dbReference>
<reference evidence="4 5" key="1">
    <citation type="submission" date="2020-08" db="EMBL/GenBank/DDBJ databases">
        <title>Genomic Encyclopedia of Type Strains, Phase IV (KMG-IV): sequencing the most valuable type-strain genomes for metagenomic binning, comparative biology and taxonomic classification.</title>
        <authorList>
            <person name="Goeker M."/>
        </authorList>
    </citation>
    <scope>NUCLEOTIDE SEQUENCE [LARGE SCALE GENOMIC DNA]</scope>
    <source>
        <strain evidence="4 5">DSM 102234</strain>
    </source>
</reference>
<evidence type="ECO:0000313" key="4">
    <source>
        <dbReference type="EMBL" id="MBB3995948.1"/>
    </source>
</evidence>
<keyword evidence="1 4" id="KW-0808">Transferase</keyword>
<dbReference type="InterPro" id="IPR029056">
    <property type="entry name" value="Ribokinase-like"/>
</dbReference>
<keyword evidence="2 4" id="KW-0418">Kinase</keyword>
<dbReference type="PANTHER" id="PTHR10584:SF166">
    <property type="entry name" value="RIBOKINASE"/>
    <property type="match status" value="1"/>
</dbReference>
<dbReference type="GO" id="GO:0004747">
    <property type="term" value="F:ribokinase activity"/>
    <property type="evidence" value="ECO:0007669"/>
    <property type="project" value="UniProtKB-EC"/>
</dbReference>
<comment type="caution">
    <text evidence="4">The sequence shown here is derived from an EMBL/GenBank/DDBJ whole genome shotgun (WGS) entry which is preliminary data.</text>
</comment>
<name>A0A7W6E755_9RHOB</name>